<organism evidence="1 2">
    <name type="scientific">Mycolicibacterium litorale</name>
    <dbReference type="NCBI Taxonomy" id="758802"/>
    <lineage>
        <taxon>Bacteria</taxon>
        <taxon>Bacillati</taxon>
        <taxon>Actinomycetota</taxon>
        <taxon>Actinomycetes</taxon>
        <taxon>Mycobacteriales</taxon>
        <taxon>Mycobacteriaceae</taxon>
        <taxon>Mycolicibacterium</taxon>
    </lineage>
</organism>
<dbReference type="AlphaFoldDB" id="A0AAD1II80"/>
<proteinExistence type="predicted"/>
<protein>
    <submittedName>
        <fullName evidence="1">Uncharacterized protein</fullName>
    </submittedName>
</protein>
<dbReference type="Proteomes" id="UP000466607">
    <property type="component" value="Chromosome"/>
</dbReference>
<reference evidence="1 2" key="1">
    <citation type="journal article" date="2019" name="Emerg. Microbes Infect.">
        <title>Comprehensive subspecies identification of 175 nontuberculous mycobacteria species based on 7547 genomic profiles.</title>
        <authorList>
            <person name="Matsumoto Y."/>
            <person name="Kinjo T."/>
            <person name="Motooka D."/>
            <person name="Nabeya D."/>
            <person name="Jung N."/>
            <person name="Uechi K."/>
            <person name="Horii T."/>
            <person name="Iida T."/>
            <person name="Fujita J."/>
            <person name="Nakamura S."/>
        </authorList>
    </citation>
    <scope>NUCLEOTIDE SEQUENCE [LARGE SCALE GENOMIC DNA]</scope>
    <source>
        <strain evidence="1 2">JCM 17423</strain>
    </source>
</reference>
<name>A0AAD1II80_9MYCO</name>
<dbReference type="EMBL" id="AP022586">
    <property type="protein sequence ID" value="BBY15754.1"/>
    <property type="molecule type" value="Genomic_DNA"/>
</dbReference>
<evidence type="ECO:0000313" key="2">
    <source>
        <dbReference type="Proteomes" id="UP000466607"/>
    </source>
</evidence>
<accession>A0AAD1II80</accession>
<evidence type="ECO:0000313" key="1">
    <source>
        <dbReference type="EMBL" id="BBY15754.1"/>
    </source>
</evidence>
<gene>
    <name evidence="1" type="ORF">MLIT_13460</name>
</gene>
<sequence length="212" mass="23341">MVDMTLSEVTAQLDGYASEGEFKSDAQFVVRLPFGQAIYEFGSLTALAPKIYVPRIVFVDFSADVNAPLRRLKIEIVDGVPQCVEIRVAARPGGRGLRSIDLDAIDVAGWVEDIMTECIWHEGPDGRRLPRAGLADGRKAVRAAQRAGHRTVTPELLAEVARIYRANVDGKPIKAISAEFGLGERTAARYVQMCRSDKYGLLPKTERGKRRA</sequence>
<keyword evidence="2" id="KW-1185">Reference proteome</keyword>
<dbReference type="RefSeq" id="WP_134060978.1">
    <property type="nucleotide sequence ID" value="NZ_JACKVO010000013.1"/>
</dbReference>